<dbReference type="AlphaFoldDB" id="A0A2P6MS09"/>
<comment type="caution">
    <text evidence="2">The sequence shown here is derived from an EMBL/GenBank/DDBJ whole genome shotgun (WGS) entry which is preliminary data.</text>
</comment>
<evidence type="ECO:0000313" key="2">
    <source>
        <dbReference type="EMBL" id="PRP74483.1"/>
    </source>
</evidence>
<sequence>VLHKVKILLHFSQDLVSWLMNKPKKQFLVCVAKHTPPELPQSIVDCLKLRIQNTKIRGKKCELNEESDRESAMGNSSTTHTSSPNILDH</sequence>
<evidence type="ECO:0000313" key="3">
    <source>
        <dbReference type="Proteomes" id="UP000241769"/>
    </source>
</evidence>
<evidence type="ECO:0000256" key="1">
    <source>
        <dbReference type="SAM" id="MobiDB-lite"/>
    </source>
</evidence>
<feature type="region of interest" description="Disordered" evidence="1">
    <location>
        <begin position="60"/>
        <end position="89"/>
    </location>
</feature>
<dbReference type="Proteomes" id="UP000241769">
    <property type="component" value="Unassembled WGS sequence"/>
</dbReference>
<feature type="non-terminal residue" evidence="2">
    <location>
        <position position="1"/>
    </location>
</feature>
<organism evidence="2 3">
    <name type="scientific">Planoprotostelium fungivorum</name>
    <dbReference type="NCBI Taxonomy" id="1890364"/>
    <lineage>
        <taxon>Eukaryota</taxon>
        <taxon>Amoebozoa</taxon>
        <taxon>Evosea</taxon>
        <taxon>Variosea</taxon>
        <taxon>Cavosteliida</taxon>
        <taxon>Cavosteliaceae</taxon>
        <taxon>Planoprotostelium</taxon>
    </lineage>
</organism>
<accession>A0A2P6MS09</accession>
<gene>
    <name evidence="2" type="ORF">PROFUN_16222</name>
</gene>
<dbReference type="EMBL" id="MDYQ01000462">
    <property type="protein sequence ID" value="PRP74483.1"/>
    <property type="molecule type" value="Genomic_DNA"/>
</dbReference>
<feature type="compositionally biased region" description="Polar residues" evidence="1">
    <location>
        <begin position="73"/>
        <end position="89"/>
    </location>
</feature>
<reference evidence="2 3" key="1">
    <citation type="journal article" date="2018" name="Genome Biol. Evol.">
        <title>Multiple Roots of Fruiting Body Formation in Amoebozoa.</title>
        <authorList>
            <person name="Hillmann F."/>
            <person name="Forbes G."/>
            <person name="Novohradska S."/>
            <person name="Ferling I."/>
            <person name="Riege K."/>
            <person name="Groth M."/>
            <person name="Westermann M."/>
            <person name="Marz M."/>
            <person name="Spaller T."/>
            <person name="Winckler T."/>
            <person name="Schaap P."/>
            <person name="Glockner G."/>
        </authorList>
    </citation>
    <scope>NUCLEOTIDE SEQUENCE [LARGE SCALE GENOMIC DNA]</scope>
    <source>
        <strain evidence="2 3">Jena</strain>
    </source>
</reference>
<proteinExistence type="predicted"/>
<name>A0A2P6MS09_9EUKA</name>
<protein>
    <submittedName>
        <fullName evidence="2">Uncharacterized protein</fullName>
    </submittedName>
</protein>
<dbReference type="InParanoid" id="A0A2P6MS09"/>
<keyword evidence="3" id="KW-1185">Reference proteome</keyword>